<protein>
    <submittedName>
        <fullName evidence="1">Uncharacterized protein</fullName>
    </submittedName>
</protein>
<keyword evidence="2" id="KW-1185">Reference proteome</keyword>
<sequence>MKGWVGEKAGDEGAGQEHRKGRRSPSHVQTDIDIEDENEEDAECEDQSFVATRTLNQPPLRRTSSYFGFHRSKGGGKQRVIVADHHHEHLKLFQIPGNYSRINNLELAAYMIDCD</sequence>
<evidence type="ECO:0000313" key="1">
    <source>
        <dbReference type="EMBL" id="KAI3783474.1"/>
    </source>
</evidence>
<gene>
    <name evidence="1" type="ORF">L1987_42557</name>
</gene>
<dbReference type="Proteomes" id="UP001056120">
    <property type="component" value="Linkage Group LG14"/>
</dbReference>
<reference evidence="2" key="1">
    <citation type="journal article" date="2022" name="Mol. Ecol. Resour.">
        <title>The genomes of chicory, endive, great burdock and yacon provide insights into Asteraceae palaeo-polyploidization history and plant inulin production.</title>
        <authorList>
            <person name="Fan W."/>
            <person name="Wang S."/>
            <person name="Wang H."/>
            <person name="Wang A."/>
            <person name="Jiang F."/>
            <person name="Liu H."/>
            <person name="Zhao H."/>
            <person name="Xu D."/>
            <person name="Zhang Y."/>
        </authorList>
    </citation>
    <scope>NUCLEOTIDE SEQUENCE [LARGE SCALE GENOMIC DNA]</scope>
    <source>
        <strain evidence="2">cv. Yunnan</strain>
    </source>
</reference>
<accession>A0ACB9GIP2</accession>
<proteinExistence type="predicted"/>
<name>A0ACB9GIP2_9ASTR</name>
<reference evidence="1 2" key="2">
    <citation type="journal article" date="2022" name="Mol. Ecol. Resour.">
        <title>The genomes of chicory, endive, great burdock and yacon provide insights into Asteraceae paleo-polyploidization history and plant inulin production.</title>
        <authorList>
            <person name="Fan W."/>
            <person name="Wang S."/>
            <person name="Wang H."/>
            <person name="Wang A."/>
            <person name="Jiang F."/>
            <person name="Liu H."/>
            <person name="Zhao H."/>
            <person name="Xu D."/>
            <person name="Zhang Y."/>
        </authorList>
    </citation>
    <scope>NUCLEOTIDE SEQUENCE [LARGE SCALE GENOMIC DNA]</scope>
    <source>
        <strain evidence="2">cv. Yunnan</strain>
        <tissue evidence="1">Leaves</tissue>
    </source>
</reference>
<dbReference type="EMBL" id="CM042031">
    <property type="protein sequence ID" value="KAI3783474.1"/>
    <property type="molecule type" value="Genomic_DNA"/>
</dbReference>
<organism evidence="1 2">
    <name type="scientific">Smallanthus sonchifolius</name>
    <dbReference type="NCBI Taxonomy" id="185202"/>
    <lineage>
        <taxon>Eukaryota</taxon>
        <taxon>Viridiplantae</taxon>
        <taxon>Streptophyta</taxon>
        <taxon>Embryophyta</taxon>
        <taxon>Tracheophyta</taxon>
        <taxon>Spermatophyta</taxon>
        <taxon>Magnoliopsida</taxon>
        <taxon>eudicotyledons</taxon>
        <taxon>Gunneridae</taxon>
        <taxon>Pentapetalae</taxon>
        <taxon>asterids</taxon>
        <taxon>campanulids</taxon>
        <taxon>Asterales</taxon>
        <taxon>Asteraceae</taxon>
        <taxon>Asteroideae</taxon>
        <taxon>Heliantheae alliance</taxon>
        <taxon>Millerieae</taxon>
        <taxon>Smallanthus</taxon>
    </lineage>
</organism>
<comment type="caution">
    <text evidence="1">The sequence shown here is derived from an EMBL/GenBank/DDBJ whole genome shotgun (WGS) entry which is preliminary data.</text>
</comment>
<evidence type="ECO:0000313" key="2">
    <source>
        <dbReference type="Proteomes" id="UP001056120"/>
    </source>
</evidence>